<comment type="caution">
    <text evidence="2">The sequence shown here is derived from an EMBL/GenBank/DDBJ whole genome shotgun (WGS) entry which is preliminary data.</text>
</comment>
<dbReference type="InterPro" id="IPR016181">
    <property type="entry name" value="Acyl_CoA_acyltransferase"/>
</dbReference>
<dbReference type="SUPFAM" id="SSF55729">
    <property type="entry name" value="Acyl-CoA N-acyltransferases (Nat)"/>
    <property type="match status" value="1"/>
</dbReference>
<evidence type="ECO:0000313" key="2">
    <source>
        <dbReference type="EMBL" id="HAT3584100.1"/>
    </source>
</evidence>
<dbReference type="Pfam" id="PF13302">
    <property type="entry name" value="Acetyltransf_3"/>
    <property type="match status" value="1"/>
</dbReference>
<feature type="domain" description="N-acetyltransferase" evidence="1">
    <location>
        <begin position="34"/>
        <end position="191"/>
    </location>
</feature>
<dbReference type="InterPro" id="IPR000182">
    <property type="entry name" value="GNAT_dom"/>
</dbReference>
<accession>A0A9P3TEZ0</accession>
<dbReference type="GO" id="GO:0008999">
    <property type="term" value="F:protein-N-terminal-alanine acetyltransferase activity"/>
    <property type="evidence" value="ECO:0007669"/>
    <property type="project" value="TreeGrafter"/>
</dbReference>
<dbReference type="PROSITE" id="PS51186">
    <property type="entry name" value="GNAT"/>
    <property type="match status" value="1"/>
</dbReference>
<dbReference type="InterPro" id="IPR051908">
    <property type="entry name" value="Ribosomal_N-acetyltransferase"/>
</dbReference>
<dbReference type="Proteomes" id="UP000867740">
    <property type="component" value="Unassembled WGS sequence"/>
</dbReference>
<sequence length="232" mass="26925">MQYRNSYGQCLGQEMQDWAPRSTPEKFSLSGNYCMVTPLSVDHAEDLFHAWQSIDDDRDWTYLPGKRPTTKEACYNYFRELIGAKNGMHMSVIDKNDGTVKGIFCITRINPVHGTFELTDINWTPALKKTRISTEAIYLVLAYFIDALHYRRCEWRTNIFNDGAIKAAERIGFRKEGVLRDKKVTKGHSEDLALFSITASEWQDLEIPIKAWLRENNFDGLGRQLKKLKDFR</sequence>
<gene>
    <name evidence="2" type="ORF">I8531_004466</name>
</gene>
<dbReference type="GO" id="GO:1990189">
    <property type="term" value="F:protein N-terminal-serine acetyltransferase activity"/>
    <property type="evidence" value="ECO:0007669"/>
    <property type="project" value="TreeGrafter"/>
</dbReference>
<reference evidence="2" key="1">
    <citation type="journal article" date="2018" name="Genome Biol.">
        <title>SKESA: strategic k-mer extension for scrupulous assemblies.</title>
        <authorList>
            <person name="Souvorov A."/>
            <person name="Agarwala R."/>
            <person name="Lipman D.J."/>
        </authorList>
    </citation>
    <scope>NUCLEOTIDE SEQUENCE</scope>
    <source>
        <strain evidence="2">CAVp300</strain>
    </source>
</reference>
<organism evidence="2 3">
    <name type="scientific">Kluyvera intermedia</name>
    <name type="common">Enterobacter intermedius</name>
    <dbReference type="NCBI Taxonomy" id="61648"/>
    <lineage>
        <taxon>Bacteria</taxon>
        <taxon>Pseudomonadati</taxon>
        <taxon>Pseudomonadota</taxon>
        <taxon>Gammaproteobacteria</taxon>
        <taxon>Enterobacterales</taxon>
        <taxon>Enterobacteriaceae</taxon>
        <taxon>Kluyvera</taxon>
    </lineage>
</organism>
<evidence type="ECO:0000313" key="3">
    <source>
        <dbReference type="Proteomes" id="UP000867740"/>
    </source>
</evidence>
<evidence type="ECO:0000259" key="1">
    <source>
        <dbReference type="PROSITE" id="PS51186"/>
    </source>
</evidence>
<dbReference type="RefSeq" id="WP_047369101.1">
    <property type="nucleotide sequence ID" value="NZ_CABMNU010000005.1"/>
</dbReference>
<dbReference type="GO" id="GO:0005737">
    <property type="term" value="C:cytoplasm"/>
    <property type="evidence" value="ECO:0007669"/>
    <property type="project" value="TreeGrafter"/>
</dbReference>
<reference evidence="2" key="2">
    <citation type="submission" date="2020-10" db="EMBL/GenBank/DDBJ databases">
        <authorList>
            <consortium name="NCBI Pathogen Detection Project"/>
        </authorList>
    </citation>
    <scope>NUCLEOTIDE SEQUENCE</scope>
    <source>
        <strain evidence="2">CAVp300</strain>
    </source>
</reference>
<dbReference type="PANTHER" id="PTHR43441:SF2">
    <property type="entry name" value="FAMILY ACETYLTRANSFERASE, PUTATIVE (AFU_ORTHOLOGUE AFUA_7G00850)-RELATED"/>
    <property type="match status" value="1"/>
</dbReference>
<protein>
    <submittedName>
        <fullName evidence="2">GNAT family N-acetyltransferase</fullName>
    </submittedName>
</protein>
<dbReference type="PANTHER" id="PTHR43441">
    <property type="entry name" value="RIBOSOMAL-PROTEIN-SERINE ACETYLTRANSFERASE"/>
    <property type="match status" value="1"/>
</dbReference>
<dbReference type="AlphaFoldDB" id="A0A9P3TEZ0"/>
<name>A0A9P3TEZ0_KLUIN</name>
<proteinExistence type="predicted"/>
<dbReference type="EMBL" id="DACSUM010000048">
    <property type="protein sequence ID" value="HAT3584100.1"/>
    <property type="molecule type" value="Genomic_DNA"/>
</dbReference>
<dbReference type="Gene3D" id="3.40.630.30">
    <property type="match status" value="1"/>
</dbReference>